<dbReference type="PANTHER" id="PTHR30024">
    <property type="entry name" value="ALIPHATIC SULFONATES-BINDING PROTEIN-RELATED"/>
    <property type="match status" value="1"/>
</dbReference>
<evidence type="ECO:0000256" key="5">
    <source>
        <dbReference type="ARBA" id="ARBA00022475"/>
    </source>
</evidence>
<evidence type="ECO:0000256" key="8">
    <source>
        <dbReference type="ARBA" id="ARBA00023136"/>
    </source>
</evidence>
<evidence type="ECO:0000256" key="7">
    <source>
        <dbReference type="ARBA" id="ARBA00022729"/>
    </source>
</evidence>
<accession>A0A075H6E0</accession>
<keyword evidence="5" id="KW-1003">Cell membrane</keyword>
<dbReference type="PANTHER" id="PTHR30024:SF47">
    <property type="entry name" value="TAURINE-BINDING PERIPLASMIC PROTEIN"/>
    <property type="match status" value="1"/>
</dbReference>
<gene>
    <name evidence="9" type="primary">ABC.SN.S</name>
</gene>
<dbReference type="SUPFAM" id="SSF53850">
    <property type="entry name" value="Periplasmic binding protein-like II"/>
    <property type="match status" value="1"/>
</dbReference>
<dbReference type="GO" id="GO:0012505">
    <property type="term" value="C:endomembrane system"/>
    <property type="evidence" value="ECO:0007669"/>
    <property type="project" value="UniProtKB-SubCell"/>
</dbReference>
<keyword evidence="7" id="KW-0732">Signal</keyword>
<comment type="similarity">
    <text evidence="3">Belongs to the bacterial solute-binding protein SsuA/TauA family.</text>
</comment>
<dbReference type="CDD" id="cd13553">
    <property type="entry name" value="PBP2_NrtA_CpmA_like"/>
    <property type="match status" value="1"/>
</dbReference>
<sequence length="341" mass="37249">MSVKMILSVGIAVIILGSIAAIVLNSNEKLNENNLRIAYFPNVGHVIPIVGIEKGFFLEKIDSDAEIESRIFDSGPQVIESLFANSVDIAYVGPGPAINGFLNSENKNIKILSGAASGGASFIVHPNSEINSASDFIGKKIAAPQIGNTQDVSLRHYLSENNLKSAEKGGSVIVYNISNPDIYTLFVKGEIDGAWVAEPWATILETELNGNRLFFEEDLWPNKQFASVLLIVNSNYAEENPEIISNFLLSHHHTVNWINENPIETRDIFNTFLKSHLGQSLSDDVVDISLSNLEITSDPVSDSVYSFAEKADALGYLGRNGYDLSEIFYTIDSNSNSGEDT</sequence>
<reference evidence="9" key="1">
    <citation type="journal article" date="2014" name="Genome Biol. Evol.">
        <title>Pangenome evidence for extensive interdomain horizontal transfer affecting lineage core and shell genes in uncultured planktonic thaumarchaeota and euryarchaeota.</title>
        <authorList>
            <person name="Deschamps P."/>
            <person name="Zivanovic Y."/>
            <person name="Moreira D."/>
            <person name="Rodriguez-Valera F."/>
            <person name="Lopez-Garcia P."/>
        </authorList>
    </citation>
    <scope>NUCLEOTIDE SEQUENCE</scope>
</reference>
<dbReference type="Pfam" id="PF13379">
    <property type="entry name" value="NMT1_2"/>
    <property type="match status" value="1"/>
</dbReference>
<keyword evidence="4" id="KW-0813">Transport</keyword>
<dbReference type="GO" id="GO:0016020">
    <property type="term" value="C:membrane"/>
    <property type="evidence" value="ECO:0007669"/>
    <property type="project" value="InterPro"/>
</dbReference>
<dbReference type="AlphaFoldDB" id="A0A075H6E0"/>
<organism evidence="9">
    <name type="scientific">uncultured marine thaumarchaeote KM3_42_E08</name>
    <dbReference type="NCBI Taxonomy" id="1456148"/>
    <lineage>
        <taxon>Archaea</taxon>
        <taxon>Nitrososphaerota</taxon>
        <taxon>environmental samples</taxon>
    </lineage>
</organism>
<evidence type="ECO:0000256" key="4">
    <source>
        <dbReference type="ARBA" id="ARBA00022448"/>
    </source>
</evidence>
<keyword evidence="6" id="KW-0997">Cell inner membrane</keyword>
<dbReference type="GO" id="GO:0042626">
    <property type="term" value="F:ATPase-coupled transmembrane transporter activity"/>
    <property type="evidence" value="ECO:0007669"/>
    <property type="project" value="InterPro"/>
</dbReference>
<evidence type="ECO:0000256" key="6">
    <source>
        <dbReference type="ARBA" id="ARBA00022519"/>
    </source>
</evidence>
<evidence type="ECO:0000256" key="3">
    <source>
        <dbReference type="ARBA" id="ARBA00010742"/>
    </source>
</evidence>
<dbReference type="Gene3D" id="3.40.190.10">
    <property type="entry name" value="Periplasmic binding protein-like II"/>
    <property type="match status" value="2"/>
</dbReference>
<protein>
    <submittedName>
        <fullName evidence="9">Aliphatic sulfonate ABC transporter periplasmic ligand-binding protein (ABC.SN.S)</fullName>
    </submittedName>
</protein>
<dbReference type="GO" id="GO:0042597">
    <property type="term" value="C:periplasmic space"/>
    <property type="evidence" value="ECO:0007669"/>
    <property type="project" value="UniProtKB-SubCell"/>
</dbReference>
<name>A0A075H6E0_9ARCH</name>
<dbReference type="EMBL" id="KF900879">
    <property type="protein sequence ID" value="AIF10037.1"/>
    <property type="molecule type" value="Genomic_DNA"/>
</dbReference>
<evidence type="ECO:0000313" key="9">
    <source>
        <dbReference type="EMBL" id="AIF10037.1"/>
    </source>
</evidence>
<keyword evidence="8" id="KW-0472">Membrane</keyword>
<dbReference type="InterPro" id="IPR044527">
    <property type="entry name" value="NrtA/CpmA_ABC-bd_dom"/>
</dbReference>
<evidence type="ECO:0000256" key="1">
    <source>
        <dbReference type="ARBA" id="ARBA00004308"/>
    </source>
</evidence>
<proteinExistence type="inferred from homology"/>
<comment type="subcellular location">
    <subcellularLocation>
        <location evidence="1">Endomembrane system</location>
    </subcellularLocation>
    <subcellularLocation>
        <location evidence="2">Periplasm</location>
    </subcellularLocation>
</comment>
<evidence type="ECO:0000256" key="2">
    <source>
        <dbReference type="ARBA" id="ARBA00004418"/>
    </source>
</evidence>
<dbReference type="NCBIfam" id="TIGR01728">
    <property type="entry name" value="SsuA_fam"/>
    <property type="match status" value="1"/>
</dbReference>
<dbReference type="InterPro" id="IPR010067">
    <property type="entry name" value="ABC_SsuA_sub-bd"/>
</dbReference>